<sequence length="106" mass="11715">MLRKKAYQSHQLILFSQSESTHTHPTDGQHSCLHHFRAYAISEAQKAGFKVIGGIDVSITSTKAEISGVKPDATINVACPRRDVLNAYTKPSKAHTNITMCRPCQH</sequence>
<dbReference type="RefSeq" id="WP_188799955.1">
    <property type="nucleotide sequence ID" value="NZ_BMIZ01000002.1"/>
</dbReference>
<reference evidence="1 2" key="1">
    <citation type="submission" date="2020-10" db="EMBL/GenBank/DDBJ databases">
        <title>Phylogeny of dyella-like bacteria.</title>
        <authorList>
            <person name="Fu J."/>
        </authorList>
    </citation>
    <scope>NUCLEOTIDE SEQUENCE [LARGE SCALE GENOMIC DNA]</scope>
    <source>
        <strain evidence="1 2">DHOB09</strain>
    </source>
</reference>
<dbReference type="Proteomes" id="UP000663181">
    <property type="component" value="Chromosome"/>
</dbReference>
<gene>
    <name evidence="1" type="ORF">ISN74_14840</name>
</gene>
<evidence type="ECO:0000313" key="2">
    <source>
        <dbReference type="Proteomes" id="UP000663181"/>
    </source>
</evidence>
<keyword evidence="2" id="KW-1185">Reference proteome</keyword>
<protein>
    <submittedName>
        <fullName evidence="1">Uncharacterized protein</fullName>
    </submittedName>
</protein>
<accession>A0ABX7GQL6</accession>
<name>A0ABX7GQL6_9GAMM</name>
<dbReference type="EMBL" id="CP064030">
    <property type="protein sequence ID" value="QRN52721.1"/>
    <property type="molecule type" value="Genomic_DNA"/>
</dbReference>
<evidence type="ECO:0000313" key="1">
    <source>
        <dbReference type="EMBL" id="QRN52721.1"/>
    </source>
</evidence>
<organism evidence="1 2">
    <name type="scientific">Dyella caseinilytica</name>
    <dbReference type="NCBI Taxonomy" id="1849581"/>
    <lineage>
        <taxon>Bacteria</taxon>
        <taxon>Pseudomonadati</taxon>
        <taxon>Pseudomonadota</taxon>
        <taxon>Gammaproteobacteria</taxon>
        <taxon>Lysobacterales</taxon>
        <taxon>Rhodanobacteraceae</taxon>
        <taxon>Dyella</taxon>
    </lineage>
</organism>
<proteinExistence type="predicted"/>